<dbReference type="AlphaFoldDB" id="A0A9E6MZH9"/>
<dbReference type="Gene3D" id="3.90.25.10">
    <property type="entry name" value="UDP-galactose 4-epimerase, domain 1"/>
    <property type="match status" value="1"/>
</dbReference>
<feature type="domain" description="NAD(P)-binding" evidence="7">
    <location>
        <begin position="11"/>
        <end position="329"/>
    </location>
</feature>
<dbReference type="PANTHER" id="PTHR43715">
    <property type="entry name" value="GDP-MANNOSE 4,6-DEHYDRATASE"/>
    <property type="match status" value="1"/>
</dbReference>
<dbReference type="GeneID" id="301709339"/>
<accession>A0A9E6MZH9</accession>
<protein>
    <recommendedName>
        <fullName evidence="4">GDP-mannose 4,6-dehydratase</fullName>
        <ecNumber evidence="4">4.2.1.47</ecNumber>
    </recommendedName>
</protein>
<gene>
    <name evidence="8" type="ORF">JZL65_06115</name>
</gene>
<dbReference type="Proteomes" id="UP000683551">
    <property type="component" value="Chromosome"/>
</dbReference>
<comment type="cofactor">
    <cofactor evidence="2">
        <name>NADP(+)</name>
        <dbReference type="ChEBI" id="CHEBI:58349"/>
    </cofactor>
</comment>
<dbReference type="EMBL" id="CP071137">
    <property type="protein sequence ID" value="QWY78634.1"/>
    <property type="molecule type" value="Genomic_DNA"/>
</dbReference>
<keyword evidence="5" id="KW-0456">Lyase</keyword>
<dbReference type="PANTHER" id="PTHR43715:SF1">
    <property type="entry name" value="GDP-MANNOSE 4,6 DEHYDRATASE"/>
    <property type="match status" value="1"/>
</dbReference>
<evidence type="ECO:0000256" key="1">
    <source>
        <dbReference type="ARBA" id="ARBA00000188"/>
    </source>
</evidence>
<dbReference type="SUPFAM" id="SSF51735">
    <property type="entry name" value="NAD(P)-binding Rossmann-fold domains"/>
    <property type="match status" value="1"/>
</dbReference>
<dbReference type="InterPro" id="IPR036291">
    <property type="entry name" value="NAD(P)-bd_dom_sf"/>
</dbReference>
<evidence type="ECO:0000256" key="2">
    <source>
        <dbReference type="ARBA" id="ARBA00001937"/>
    </source>
</evidence>
<name>A0A9E6MZH9_9PROT</name>
<reference evidence="8" key="1">
    <citation type="submission" date="2021-02" db="EMBL/GenBank/DDBJ databases">
        <title>Comparative genomics of Ferrovum myxofaciens strains, predominant extremophile bacteria forming large biofilm stalactites in acid mine ecosystems.</title>
        <authorList>
            <person name="Burkartova K."/>
            <person name="Ridl J."/>
            <person name="Pajer P."/>
            <person name="Falteisek L."/>
        </authorList>
    </citation>
    <scope>NUCLEOTIDE SEQUENCE</scope>
    <source>
        <strain evidence="8">MI1III</strain>
    </source>
</reference>
<dbReference type="CDD" id="cd05260">
    <property type="entry name" value="GDP_MD_SDR_e"/>
    <property type="match status" value="1"/>
</dbReference>
<evidence type="ECO:0000256" key="4">
    <source>
        <dbReference type="ARBA" id="ARBA00011989"/>
    </source>
</evidence>
<evidence type="ECO:0000313" key="8">
    <source>
        <dbReference type="EMBL" id="QWY78634.1"/>
    </source>
</evidence>
<dbReference type="GO" id="GO:0008446">
    <property type="term" value="F:GDP-mannose 4,6-dehydratase activity"/>
    <property type="evidence" value="ECO:0007669"/>
    <property type="project" value="UniProtKB-EC"/>
</dbReference>
<dbReference type="GO" id="GO:0042351">
    <property type="term" value="P:'de novo' GDP-L-fucose biosynthetic process"/>
    <property type="evidence" value="ECO:0007669"/>
    <property type="project" value="TreeGrafter"/>
</dbReference>
<dbReference type="RefSeq" id="WP_031597290.1">
    <property type="nucleotide sequence ID" value="NZ_CP053675.1"/>
</dbReference>
<organism evidence="8 9">
    <name type="scientific">Ferrovum myxofaciens</name>
    <dbReference type="NCBI Taxonomy" id="416213"/>
    <lineage>
        <taxon>Bacteria</taxon>
        <taxon>Pseudomonadati</taxon>
        <taxon>Pseudomonadota</taxon>
        <taxon>Betaproteobacteria</taxon>
        <taxon>Ferrovales</taxon>
        <taxon>Ferrovaceae</taxon>
        <taxon>Ferrovum</taxon>
    </lineage>
</organism>
<evidence type="ECO:0000259" key="7">
    <source>
        <dbReference type="Pfam" id="PF16363"/>
    </source>
</evidence>
<comment type="function">
    <text evidence="6">Catalyzes the conversion of GDP-D-mannose to GDP-4-dehydro-6-deoxy-D-mannose.</text>
</comment>
<dbReference type="OrthoDB" id="9779041at2"/>
<dbReference type="Pfam" id="PF16363">
    <property type="entry name" value="GDP_Man_Dehyd"/>
    <property type="match status" value="1"/>
</dbReference>
<evidence type="ECO:0000256" key="6">
    <source>
        <dbReference type="ARBA" id="ARBA00059383"/>
    </source>
</evidence>
<sequence length="348" mass="38718">MSKGEPKRAVITGITGQDGSYLAELLLDKGYRVFGFARQESWFRSAVFAQLGTRIEMLFGDLVVAEDISSAVEEAKPDEIYNLASQSRPGESWAHPTETMMINGLGPVLLFDAVRRVRPRCRVFHASSSEMFGRTTSWPQNEHTPFDAANPYAAAKVYAHQMARIYRQSYGMFISCGILFNHESERRPVHFLSQKVAYGAACAALGILDSPGLNERGRPIVQGGKLFLGMLEVFRDWGYAPDFVEAMWRMLQQDNPEDFVIGTGQLHSLRDLCAVAYGSVGLDWNDFVASDPALVRPLESGRTLADSSLAHARLGWKPSVNFESMVSKMVDVQKQRLMKIQNTLPGSL</sequence>
<dbReference type="FunFam" id="3.40.50.720:FF:000924">
    <property type="entry name" value="GDP-mannose 4,6 dehydratase"/>
    <property type="match status" value="1"/>
</dbReference>
<dbReference type="EC" id="4.2.1.47" evidence="4"/>
<dbReference type="InterPro" id="IPR006368">
    <property type="entry name" value="GDP_Man_deHydtase"/>
</dbReference>
<dbReference type="Gene3D" id="3.40.50.720">
    <property type="entry name" value="NAD(P)-binding Rossmann-like Domain"/>
    <property type="match status" value="1"/>
</dbReference>
<proteinExistence type="inferred from homology"/>
<dbReference type="InterPro" id="IPR016040">
    <property type="entry name" value="NAD(P)-bd_dom"/>
</dbReference>
<evidence type="ECO:0000313" key="9">
    <source>
        <dbReference type="Proteomes" id="UP000683551"/>
    </source>
</evidence>
<evidence type="ECO:0000256" key="3">
    <source>
        <dbReference type="ARBA" id="ARBA00009263"/>
    </source>
</evidence>
<evidence type="ECO:0000256" key="5">
    <source>
        <dbReference type="ARBA" id="ARBA00023239"/>
    </source>
</evidence>
<comment type="catalytic activity">
    <reaction evidence="1">
        <text>GDP-alpha-D-mannose = GDP-4-dehydro-alpha-D-rhamnose + H2O</text>
        <dbReference type="Rhea" id="RHEA:23820"/>
        <dbReference type="ChEBI" id="CHEBI:15377"/>
        <dbReference type="ChEBI" id="CHEBI:57527"/>
        <dbReference type="ChEBI" id="CHEBI:57964"/>
        <dbReference type="EC" id="4.2.1.47"/>
    </reaction>
</comment>
<comment type="similarity">
    <text evidence="3">Belongs to the NAD(P)-dependent epimerase/dehydratase family. GDP-mannose 4,6-dehydratase subfamily.</text>
</comment>